<evidence type="ECO:0000313" key="2">
    <source>
        <dbReference type="EMBL" id="KAH3892013.1"/>
    </source>
</evidence>
<gene>
    <name evidence="2" type="ORF">DPMN_016124</name>
</gene>
<name>A0A9D4NCJ9_DREPO</name>
<sequence>MGNNFRIVALVLFCVSFCQGSSIGVPLPIDHITWLNSMYRRFIADGLVFAGTIVEGGPVFGRSRMILGGNPVHPGLEHTTFGFKIDRCPDTTFGYTCESWVPQECEVNRHLFQGDKLCICKVNVCK</sequence>
<reference evidence="2" key="1">
    <citation type="journal article" date="2019" name="bioRxiv">
        <title>The Genome of the Zebra Mussel, Dreissena polymorpha: A Resource for Invasive Species Research.</title>
        <authorList>
            <person name="McCartney M.A."/>
            <person name="Auch B."/>
            <person name="Kono T."/>
            <person name="Mallez S."/>
            <person name="Zhang Y."/>
            <person name="Obille A."/>
            <person name="Becker A."/>
            <person name="Abrahante J.E."/>
            <person name="Garbe J."/>
            <person name="Badalamenti J.P."/>
            <person name="Herman A."/>
            <person name="Mangelson H."/>
            <person name="Liachko I."/>
            <person name="Sullivan S."/>
            <person name="Sone E.D."/>
            <person name="Koren S."/>
            <person name="Silverstein K.A.T."/>
            <person name="Beckman K.B."/>
            <person name="Gohl D.M."/>
        </authorList>
    </citation>
    <scope>NUCLEOTIDE SEQUENCE</scope>
    <source>
        <strain evidence="2">Duluth1</strain>
        <tissue evidence="2">Whole animal</tissue>
    </source>
</reference>
<dbReference type="AlphaFoldDB" id="A0A9D4NCJ9"/>
<dbReference type="Proteomes" id="UP000828390">
    <property type="component" value="Unassembled WGS sequence"/>
</dbReference>
<protein>
    <submittedName>
        <fullName evidence="2">Uncharacterized protein</fullName>
    </submittedName>
</protein>
<accession>A0A9D4NCJ9</accession>
<reference evidence="2" key="2">
    <citation type="submission" date="2020-11" db="EMBL/GenBank/DDBJ databases">
        <authorList>
            <person name="McCartney M.A."/>
            <person name="Auch B."/>
            <person name="Kono T."/>
            <person name="Mallez S."/>
            <person name="Becker A."/>
            <person name="Gohl D.M."/>
            <person name="Silverstein K.A.T."/>
            <person name="Koren S."/>
            <person name="Bechman K.B."/>
            <person name="Herman A."/>
            <person name="Abrahante J.E."/>
            <person name="Garbe J."/>
        </authorList>
    </citation>
    <scope>NUCLEOTIDE SEQUENCE</scope>
    <source>
        <strain evidence="2">Duluth1</strain>
        <tissue evidence="2">Whole animal</tissue>
    </source>
</reference>
<feature type="chain" id="PRO_5038426499" evidence="1">
    <location>
        <begin position="21"/>
        <end position="126"/>
    </location>
</feature>
<keyword evidence="3" id="KW-1185">Reference proteome</keyword>
<evidence type="ECO:0000313" key="3">
    <source>
        <dbReference type="Proteomes" id="UP000828390"/>
    </source>
</evidence>
<comment type="caution">
    <text evidence="2">The sequence shown here is derived from an EMBL/GenBank/DDBJ whole genome shotgun (WGS) entry which is preliminary data.</text>
</comment>
<evidence type="ECO:0000256" key="1">
    <source>
        <dbReference type="SAM" id="SignalP"/>
    </source>
</evidence>
<organism evidence="2 3">
    <name type="scientific">Dreissena polymorpha</name>
    <name type="common">Zebra mussel</name>
    <name type="synonym">Mytilus polymorpha</name>
    <dbReference type="NCBI Taxonomy" id="45954"/>
    <lineage>
        <taxon>Eukaryota</taxon>
        <taxon>Metazoa</taxon>
        <taxon>Spiralia</taxon>
        <taxon>Lophotrochozoa</taxon>
        <taxon>Mollusca</taxon>
        <taxon>Bivalvia</taxon>
        <taxon>Autobranchia</taxon>
        <taxon>Heteroconchia</taxon>
        <taxon>Euheterodonta</taxon>
        <taxon>Imparidentia</taxon>
        <taxon>Neoheterodontei</taxon>
        <taxon>Myida</taxon>
        <taxon>Dreissenoidea</taxon>
        <taxon>Dreissenidae</taxon>
        <taxon>Dreissena</taxon>
    </lineage>
</organism>
<keyword evidence="1" id="KW-0732">Signal</keyword>
<feature type="signal peptide" evidence="1">
    <location>
        <begin position="1"/>
        <end position="20"/>
    </location>
</feature>
<dbReference type="EMBL" id="JAIWYP010000001">
    <property type="protein sequence ID" value="KAH3892013.1"/>
    <property type="molecule type" value="Genomic_DNA"/>
</dbReference>
<proteinExistence type="predicted"/>